<dbReference type="InterPro" id="IPR027417">
    <property type="entry name" value="P-loop_NTPase"/>
</dbReference>
<dbReference type="OrthoDB" id="8658at2157"/>
<dbReference type="Proteomes" id="UP000321408">
    <property type="component" value="Chromosome"/>
</dbReference>
<keyword evidence="1" id="KW-0235">DNA replication</keyword>
<evidence type="ECO:0000256" key="2">
    <source>
        <dbReference type="ARBA" id="ARBA00022741"/>
    </source>
</evidence>
<evidence type="ECO:0000256" key="1">
    <source>
        <dbReference type="ARBA" id="ARBA00022705"/>
    </source>
</evidence>
<dbReference type="GeneID" id="41329563"/>
<dbReference type="RefSeq" id="WP_147662643.1">
    <property type="nucleotide sequence ID" value="NZ_CP042905.2"/>
</dbReference>
<reference evidence="5 6" key="1">
    <citation type="journal article" date="2020" name="Nature">
        <title>Isolation of an archaeon at the prokaryote-eukaryote interface.</title>
        <authorList>
            <person name="Imachi H."/>
            <person name="Nobu M.K."/>
            <person name="Nakahara N."/>
            <person name="Morono Y."/>
            <person name="Ogawara M."/>
            <person name="Takaki Y."/>
            <person name="Takano Y."/>
            <person name="Uematsu K."/>
            <person name="Ikuta T."/>
            <person name="Ito M."/>
            <person name="Matsui Y."/>
            <person name="Miyazaki M."/>
            <person name="Murata K."/>
            <person name="Saito Y."/>
            <person name="Sakai S."/>
            <person name="Song C."/>
            <person name="Tasumi E."/>
            <person name="Yamanaka Y."/>
            <person name="Yamaguchi T."/>
            <person name="Kamagata Y."/>
            <person name="Tamaki H."/>
            <person name="Takai K."/>
        </authorList>
    </citation>
    <scope>NUCLEOTIDE SEQUENCE [LARGE SCALE GENOMIC DNA]</scope>
    <source>
        <strain evidence="5 6">MK-D1</strain>
    </source>
</reference>
<dbReference type="InterPro" id="IPR047854">
    <property type="entry name" value="RFC_lid"/>
</dbReference>
<gene>
    <name evidence="5" type="ORF">DSAG12_01569</name>
</gene>
<feature type="domain" description="AAA+ ATPase" evidence="4">
    <location>
        <begin position="79"/>
        <end position="218"/>
    </location>
</feature>
<dbReference type="SMART" id="SM00382">
    <property type="entry name" value="AAA"/>
    <property type="match status" value="1"/>
</dbReference>
<dbReference type="AlphaFoldDB" id="A0A5B9D9G7"/>
<sequence>MSEAKKSNIPWVEKYRPQSAKDLIGFEKVINKLKQFLDDFFIFQAKYRNLRKEIKTISDPPLLKKKKLQLKSFQLKMQRHKAQILIGPPGVGKTTIVYALANDYNMSVIELNASDVRTEDAIQNKLQETVKSTNLLSFTSKKSKGKIILIDEVDGLHGQSDRGGVKALVNIIAQSKFPLILTCNFRDKKLKSLFDLLGSIDISQASAKDISKVLRKISKYENLDISEDQIHQLAIGSNGDYRSSINDLQALTQSSHSIDEETLKNINIKRDTETEVQLFMNNMFATYRIKDTKKIIDDVLGPGIDFRSIHKWINENLLSYITKRYDLYYAFENLAHSDRILGYVGRTQDYAHLSYYFDILAGVRYAKSDKILPKDKKVRPPRWFRTRAVPDDEVALSLQKLYTLSLNSIMKEIRPNLNLFLKFPIGIKEYLASVLQEDVKKIPKLIAN</sequence>
<protein>
    <submittedName>
        <fullName evidence="5">AAA family ATPase</fullName>
    </submittedName>
</protein>
<proteinExistence type="predicted"/>
<dbReference type="KEGG" id="psyt:DSAG12_01569"/>
<keyword evidence="3" id="KW-0067">ATP-binding</keyword>
<dbReference type="Pfam" id="PF00004">
    <property type="entry name" value="AAA"/>
    <property type="match status" value="1"/>
</dbReference>
<accession>A0A5B9D9G7</accession>
<reference evidence="5 6" key="2">
    <citation type="journal article" date="2024" name="Int. J. Syst. Evol. Microbiol.">
        <title>Promethearchaeum syntrophicum gen. nov., sp. nov., an anaerobic, obligately syntrophic archaeon, the first isolate of the lineage 'Asgard' archaea, and proposal of the new archaeal phylum Promethearchaeota phyl. nov. and kingdom Promethearchaeati regn. nov.</title>
        <authorList>
            <person name="Imachi H."/>
            <person name="Nobu M.K."/>
            <person name="Kato S."/>
            <person name="Takaki Y."/>
            <person name="Miyazaki M."/>
            <person name="Miyata M."/>
            <person name="Ogawara M."/>
            <person name="Saito Y."/>
            <person name="Sakai S."/>
            <person name="Tahara Y.O."/>
            <person name="Takano Y."/>
            <person name="Tasumi E."/>
            <person name="Uematsu K."/>
            <person name="Yoshimura T."/>
            <person name="Itoh T."/>
            <person name="Ohkuma M."/>
            <person name="Takai K."/>
        </authorList>
    </citation>
    <scope>NUCLEOTIDE SEQUENCE [LARGE SCALE GENOMIC DNA]</scope>
    <source>
        <strain evidence="5 6">MK-D1</strain>
    </source>
</reference>
<dbReference type="PANTHER" id="PTHR23389">
    <property type="entry name" value="CHROMOSOME TRANSMISSION FIDELITY FACTOR 18"/>
    <property type="match status" value="1"/>
</dbReference>
<evidence type="ECO:0000313" key="6">
    <source>
        <dbReference type="Proteomes" id="UP000321408"/>
    </source>
</evidence>
<dbReference type="GO" id="GO:0016887">
    <property type="term" value="F:ATP hydrolysis activity"/>
    <property type="evidence" value="ECO:0007669"/>
    <property type="project" value="InterPro"/>
</dbReference>
<dbReference type="CDD" id="cd00009">
    <property type="entry name" value="AAA"/>
    <property type="match status" value="1"/>
</dbReference>
<keyword evidence="2" id="KW-0547">Nucleotide-binding</keyword>
<evidence type="ECO:0000259" key="4">
    <source>
        <dbReference type="SMART" id="SM00382"/>
    </source>
</evidence>
<evidence type="ECO:0000313" key="5">
    <source>
        <dbReference type="EMBL" id="QEE15742.1"/>
    </source>
</evidence>
<name>A0A5B9D9G7_9ARCH</name>
<organism evidence="5 6">
    <name type="scientific">Promethearchaeum syntrophicum</name>
    <dbReference type="NCBI Taxonomy" id="2594042"/>
    <lineage>
        <taxon>Archaea</taxon>
        <taxon>Promethearchaeati</taxon>
        <taxon>Promethearchaeota</taxon>
        <taxon>Promethearchaeia</taxon>
        <taxon>Promethearchaeales</taxon>
        <taxon>Promethearchaeaceae</taxon>
        <taxon>Promethearchaeum</taxon>
    </lineage>
</organism>
<keyword evidence="6" id="KW-1185">Reference proteome</keyword>
<dbReference type="CDD" id="cd18140">
    <property type="entry name" value="HLD_clamp_RFC"/>
    <property type="match status" value="1"/>
</dbReference>
<dbReference type="InterPro" id="IPR003959">
    <property type="entry name" value="ATPase_AAA_core"/>
</dbReference>
<dbReference type="InterPro" id="IPR003593">
    <property type="entry name" value="AAA+_ATPase"/>
</dbReference>
<dbReference type="PANTHER" id="PTHR23389:SF6">
    <property type="entry name" value="REPLICATION FACTOR C SUBUNIT 1"/>
    <property type="match status" value="1"/>
</dbReference>
<evidence type="ECO:0000256" key="3">
    <source>
        <dbReference type="ARBA" id="ARBA00022840"/>
    </source>
</evidence>
<dbReference type="Gene3D" id="1.10.8.60">
    <property type="match status" value="1"/>
</dbReference>
<dbReference type="GO" id="GO:0006260">
    <property type="term" value="P:DNA replication"/>
    <property type="evidence" value="ECO:0007669"/>
    <property type="project" value="UniProtKB-KW"/>
</dbReference>
<dbReference type="GO" id="GO:0005524">
    <property type="term" value="F:ATP binding"/>
    <property type="evidence" value="ECO:0007669"/>
    <property type="project" value="UniProtKB-KW"/>
</dbReference>
<dbReference type="Gene3D" id="3.40.50.300">
    <property type="entry name" value="P-loop containing nucleotide triphosphate hydrolases"/>
    <property type="match status" value="1"/>
</dbReference>
<dbReference type="SUPFAM" id="SSF52540">
    <property type="entry name" value="P-loop containing nucleoside triphosphate hydrolases"/>
    <property type="match status" value="1"/>
</dbReference>
<dbReference type="EMBL" id="CP042905">
    <property type="protein sequence ID" value="QEE15742.1"/>
    <property type="molecule type" value="Genomic_DNA"/>
</dbReference>